<dbReference type="Pfam" id="PF02518">
    <property type="entry name" value="HATPase_c"/>
    <property type="match status" value="1"/>
</dbReference>
<keyword evidence="11" id="KW-0067">ATP-binding</keyword>
<accession>A0A858BT36</accession>
<dbReference type="InterPro" id="IPR001789">
    <property type="entry name" value="Sig_transdc_resp-reg_receiver"/>
</dbReference>
<feature type="modified residue" description="Phosphohistidine" evidence="17">
    <location>
        <position position="790"/>
    </location>
</feature>
<dbReference type="Pfam" id="PF00072">
    <property type="entry name" value="Response_reg"/>
    <property type="match status" value="1"/>
</dbReference>
<evidence type="ECO:0000256" key="13">
    <source>
        <dbReference type="ARBA" id="ARBA00023012"/>
    </source>
</evidence>
<dbReference type="AlphaFoldDB" id="A0A858BT36"/>
<dbReference type="InterPro" id="IPR003594">
    <property type="entry name" value="HATPase_dom"/>
</dbReference>
<dbReference type="SUPFAM" id="SSF47384">
    <property type="entry name" value="Homodimeric domain of signal transducing histidine kinase"/>
    <property type="match status" value="1"/>
</dbReference>
<dbReference type="CDD" id="cd00082">
    <property type="entry name" value="HisKA"/>
    <property type="match status" value="1"/>
</dbReference>
<feature type="domain" description="Histidine kinase" evidence="20">
    <location>
        <begin position="335"/>
        <end position="556"/>
    </location>
</feature>
<keyword evidence="6" id="KW-1003">Cell membrane</keyword>
<keyword evidence="7 18" id="KW-0597">Phosphoprotein</keyword>
<dbReference type="InterPro" id="IPR036097">
    <property type="entry name" value="HisK_dim/P_sf"/>
</dbReference>
<comment type="catalytic activity">
    <reaction evidence="1">
        <text>ATP + protein L-histidine = ADP + protein N-phospho-L-histidine.</text>
        <dbReference type="EC" id="2.7.13.3"/>
    </reaction>
</comment>
<evidence type="ECO:0000259" key="21">
    <source>
        <dbReference type="PROSITE" id="PS50110"/>
    </source>
</evidence>
<dbReference type="InterPro" id="IPR036890">
    <property type="entry name" value="HATPase_C_sf"/>
</dbReference>
<keyword evidence="13" id="KW-0902">Two-component regulatory system</keyword>
<dbReference type="InterPro" id="IPR004358">
    <property type="entry name" value="Sig_transdc_His_kin-like_C"/>
</dbReference>
<dbReference type="EMBL" id="CP048649">
    <property type="protein sequence ID" value="QIB69083.1"/>
    <property type="molecule type" value="Genomic_DNA"/>
</dbReference>
<evidence type="ECO:0000256" key="9">
    <source>
        <dbReference type="ARBA" id="ARBA00022741"/>
    </source>
</evidence>
<evidence type="ECO:0000259" key="22">
    <source>
        <dbReference type="PROSITE" id="PS50894"/>
    </source>
</evidence>
<feature type="modified residue" description="4-aspartylphosphate" evidence="18">
    <location>
        <position position="638"/>
    </location>
</feature>
<evidence type="ECO:0000256" key="18">
    <source>
        <dbReference type="PROSITE-ProRule" id="PRU00169"/>
    </source>
</evidence>
<dbReference type="PROSITE" id="PS50110">
    <property type="entry name" value="RESPONSE_REGULATORY"/>
    <property type="match status" value="1"/>
</dbReference>
<evidence type="ECO:0000256" key="7">
    <source>
        <dbReference type="ARBA" id="ARBA00022553"/>
    </source>
</evidence>
<dbReference type="InterPro" id="IPR011006">
    <property type="entry name" value="CheY-like_superfamily"/>
</dbReference>
<evidence type="ECO:0000256" key="1">
    <source>
        <dbReference type="ARBA" id="ARBA00000085"/>
    </source>
</evidence>
<dbReference type="InterPro" id="IPR003661">
    <property type="entry name" value="HisK_dim/P_dom"/>
</dbReference>
<dbReference type="Gene3D" id="3.30.450.20">
    <property type="entry name" value="PAS domain"/>
    <property type="match status" value="2"/>
</dbReference>
<evidence type="ECO:0000256" key="6">
    <source>
        <dbReference type="ARBA" id="ARBA00022475"/>
    </source>
</evidence>
<dbReference type="Gene3D" id="3.30.565.10">
    <property type="entry name" value="Histidine kinase-like ATPase, C-terminal domain"/>
    <property type="match status" value="1"/>
</dbReference>
<keyword evidence="8 19" id="KW-0812">Transmembrane</keyword>
<dbReference type="SUPFAM" id="SSF55874">
    <property type="entry name" value="ATPase domain of HSP90 chaperone/DNA topoisomerase II/histidine kinase"/>
    <property type="match status" value="1"/>
</dbReference>
<dbReference type="RefSeq" id="WP_163066020.1">
    <property type="nucleotide sequence ID" value="NZ_CP048649.1"/>
</dbReference>
<keyword evidence="14 19" id="KW-0472">Membrane</keyword>
<dbReference type="CDD" id="cd18773">
    <property type="entry name" value="PDC1_HK_sensor"/>
    <property type="match status" value="1"/>
</dbReference>
<dbReference type="SMART" id="SM00387">
    <property type="entry name" value="HATPase_c"/>
    <property type="match status" value="1"/>
</dbReference>
<evidence type="ECO:0000256" key="4">
    <source>
        <dbReference type="ARBA" id="ARBA00012438"/>
    </source>
</evidence>
<dbReference type="GO" id="GO:0005524">
    <property type="term" value="F:ATP binding"/>
    <property type="evidence" value="ECO:0007669"/>
    <property type="project" value="UniProtKB-KW"/>
</dbReference>
<evidence type="ECO:0000256" key="2">
    <source>
        <dbReference type="ARBA" id="ARBA00004651"/>
    </source>
</evidence>
<feature type="transmembrane region" description="Helical" evidence="19">
    <location>
        <begin position="292"/>
        <end position="316"/>
    </location>
</feature>
<evidence type="ECO:0000256" key="11">
    <source>
        <dbReference type="ARBA" id="ARBA00022840"/>
    </source>
</evidence>
<dbReference type="CDD" id="cd17546">
    <property type="entry name" value="REC_hyHK_CKI1_RcsC-like"/>
    <property type="match status" value="1"/>
</dbReference>
<evidence type="ECO:0000256" key="10">
    <source>
        <dbReference type="ARBA" id="ARBA00022777"/>
    </source>
</evidence>
<dbReference type="Pfam" id="PF00512">
    <property type="entry name" value="HisKA"/>
    <property type="match status" value="1"/>
</dbReference>
<evidence type="ECO:0000256" key="16">
    <source>
        <dbReference type="ARBA" id="ARBA00074306"/>
    </source>
</evidence>
<dbReference type="Gene3D" id="3.40.50.2300">
    <property type="match status" value="1"/>
</dbReference>
<dbReference type="PANTHER" id="PTHR45339">
    <property type="entry name" value="HYBRID SIGNAL TRANSDUCTION HISTIDINE KINASE J"/>
    <property type="match status" value="1"/>
</dbReference>
<dbReference type="KEGG" id="abut:Ami103574_07005"/>
<evidence type="ECO:0000313" key="24">
    <source>
        <dbReference type="Proteomes" id="UP000466848"/>
    </source>
</evidence>
<keyword evidence="10" id="KW-0808">Transferase</keyword>
<evidence type="ECO:0000256" key="5">
    <source>
        <dbReference type="ARBA" id="ARBA00018672"/>
    </source>
</evidence>
<dbReference type="EC" id="2.7.13.3" evidence="4"/>
<dbReference type="Gene3D" id="1.20.120.160">
    <property type="entry name" value="HPT domain"/>
    <property type="match status" value="1"/>
</dbReference>
<dbReference type="InterPro" id="IPR005467">
    <property type="entry name" value="His_kinase_dom"/>
</dbReference>
<feature type="domain" description="HPt" evidence="22">
    <location>
        <begin position="751"/>
        <end position="848"/>
    </location>
</feature>
<organism evidence="23 24">
    <name type="scientific">Aminipila butyrica</name>
    <dbReference type="NCBI Taxonomy" id="433296"/>
    <lineage>
        <taxon>Bacteria</taxon>
        <taxon>Bacillati</taxon>
        <taxon>Bacillota</taxon>
        <taxon>Clostridia</taxon>
        <taxon>Peptostreptococcales</taxon>
        <taxon>Anaerovoracaceae</taxon>
        <taxon>Aminipila</taxon>
    </lineage>
</organism>
<dbReference type="PROSITE" id="PS50109">
    <property type="entry name" value="HIS_KIN"/>
    <property type="match status" value="1"/>
</dbReference>
<evidence type="ECO:0000256" key="8">
    <source>
        <dbReference type="ARBA" id="ARBA00022692"/>
    </source>
</evidence>
<dbReference type="GO" id="GO:0000155">
    <property type="term" value="F:phosphorelay sensor kinase activity"/>
    <property type="evidence" value="ECO:0007669"/>
    <property type="project" value="InterPro"/>
</dbReference>
<dbReference type="PANTHER" id="PTHR45339:SF1">
    <property type="entry name" value="HYBRID SIGNAL TRANSDUCTION HISTIDINE KINASE J"/>
    <property type="match status" value="1"/>
</dbReference>
<evidence type="ECO:0000256" key="19">
    <source>
        <dbReference type="SAM" id="Phobius"/>
    </source>
</evidence>
<evidence type="ECO:0000256" key="12">
    <source>
        <dbReference type="ARBA" id="ARBA00022989"/>
    </source>
</evidence>
<dbReference type="SUPFAM" id="SSF47226">
    <property type="entry name" value="Histidine-containing phosphotransfer domain, HPT domain"/>
    <property type="match status" value="1"/>
</dbReference>
<comment type="subcellular location">
    <subcellularLocation>
        <location evidence="2">Cell membrane</location>
        <topology evidence="2">Multi-pass membrane protein</topology>
    </subcellularLocation>
</comment>
<dbReference type="GO" id="GO:0005886">
    <property type="term" value="C:plasma membrane"/>
    <property type="evidence" value="ECO:0007669"/>
    <property type="project" value="UniProtKB-SubCell"/>
</dbReference>
<sequence length="941" mass="106173">MNVQKKFTIIVCFICLTCITLTAFIGYYAASNELKAKSTENAEILASNYANQINNWIWEKAVFLNTLTESVILVNNLDREYLHTYFQDMLKHNNPDDAIYDVFFQYPDSYMVCATDFVPDGTMDYTKRKWYTAPTTTHKLSVQTAYMDTDTKREIITISREVVIDGELKGVLAVDIFVDQMVDTINAMEVPEDSYGFLLDSDYGLVVHPNEDFGYVNAAPLSLAQLEGNPYEELITAIDNGAEPRQLLWIEDYDGETRAFFVSQVESCGWYVGIAIAESVWAKAVRSLLVEFALIMVVLSFIISFLSVSVVVRALLKPVSLAESASKAKSDFLANMSHEIRTPIHAMLGMNELILREAEGENISRYAVNIRNAGKMLLSLVNDILDFSKIESGKMEIMPVEYELCSMLSDLINMIAGRLEEKGLELKLDIVPDIPHRLWGDERRITQIIGNLLINAVKYTKEGTVILHVGWRKLDEQQIELLVEVEDTGIGIRPEELNLLFISFTRLDEGRNGSIEGTGLGLNITKSLLDMMAGQLSVRSVYGRGSIFSAVIPQKVISYEGVGDFQEKYENSVKQRRHYKESFTAPEGKILIVDDNAMNLAVVTGLLKNTKLQIHTASSGRECLEKVTKNTYHVIFMDHMMPELDGLETFERMKTLSGNLSKAAPVIALTANAISNAKKMYLDYGFTDYLSKPIEGSKLERILLEYLPPELVHLVEVPEKIIQQEGSGKEEETGLEDYINREIGLAYSGGQPEKYLEILHIYAQMGPEFLQNIEAAYKAADWKLYAILVHGLKSTSLGVGAEELSKGAERLETAAKSGEVDYIFQHHGKLCEMYEKVLEQIRSYLHRIEKKCAVQGEGVKMDAERAEQAIPVPLLKERLLALDESISTFERMEAQRILEELWEKSCQGLLLADDMQDISHKLENFEYEEAKKTIHLLLGRF</sequence>
<evidence type="ECO:0000259" key="20">
    <source>
        <dbReference type="PROSITE" id="PS50109"/>
    </source>
</evidence>
<dbReference type="PRINTS" id="PR00344">
    <property type="entry name" value="BCTRLSENSOR"/>
</dbReference>
<feature type="transmembrane region" description="Helical" evidence="19">
    <location>
        <begin position="7"/>
        <end position="30"/>
    </location>
</feature>
<dbReference type="FunFam" id="3.30.565.10:FF:000010">
    <property type="entry name" value="Sensor histidine kinase RcsC"/>
    <property type="match status" value="1"/>
</dbReference>
<name>A0A858BT36_9FIRM</name>
<dbReference type="Pfam" id="PF02743">
    <property type="entry name" value="dCache_1"/>
    <property type="match status" value="1"/>
</dbReference>
<dbReference type="SMART" id="SM00448">
    <property type="entry name" value="REC"/>
    <property type="match status" value="1"/>
</dbReference>
<evidence type="ECO:0000256" key="3">
    <source>
        <dbReference type="ARBA" id="ARBA00006402"/>
    </source>
</evidence>
<dbReference type="Gene3D" id="1.10.287.130">
    <property type="match status" value="1"/>
</dbReference>
<keyword evidence="12 19" id="KW-1133">Transmembrane helix</keyword>
<evidence type="ECO:0000313" key="23">
    <source>
        <dbReference type="EMBL" id="QIB69083.1"/>
    </source>
</evidence>
<proteinExistence type="inferred from homology"/>
<dbReference type="CDD" id="cd18774">
    <property type="entry name" value="PDC2_HK_sensor"/>
    <property type="match status" value="1"/>
</dbReference>
<keyword evidence="24" id="KW-1185">Reference proteome</keyword>
<dbReference type="InterPro" id="IPR008207">
    <property type="entry name" value="Sig_transdc_His_kin_Hpt_dom"/>
</dbReference>
<feature type="domain" description="Response regulatory" evidence="21">
    <location>
        <begin position="589"/>
        <end position="707"/>
    </location>
</feature>
<keyword evidence="9" id="KW-0547">Nucleotide-binding</keyword>
<evidence type="ECO:0000256" key="17">
    <source>
        <dbReference type="PROSITE-ProRule" id="PRU00110"/>
    </source>
</evidence>
<dbReference type="SMART" id="SM00388">
    <property type="entry name" value="HisKA"/>
    <property type="match status" value="1"/>
</dbReference>
<comment type="function">
    <text evidence="15">May play the central regulatory role in sporulation. It may be an element of the effector pathway responsible for the activation of sporulation genes in response to nutritional stress. Spo0A may act in concert with spo0H (a sigma factor) to control the expression of some genes that are critical to the sporulation process.</text>
</comment>
<gene>
    <name evidence="23" type="ORF">Ami103574_07005</name>
</gene>
<dbReference type="InterPro" id="IPR033479">
    <property type="entry name" value="dCache_1"/>
</dbReference>
<dbReference type="Pfam" id="PF01627">
    <property type="entry name" value="Hpt"/>
    <property type="match status" value="1"/>
</dbReference>
<dbReference type="SUPFAM" id="SSF52172">
    <property type="entry name" value="CheY-like"/>
    <property type="match status" value="1"/>
</dbReference>
<evidence type="ECO:0000256" key="15">
    <source>
        <dbReference type="ARBA" id="ARBA00024867"/>
    </source>
</evidence>
<comment type="similarity">
    <text evidence="3">In the N-terminal section; belongs to the phytochrome family.</text>
</comment>
<reference evidence="23 24" key="1">
    <citation type="submission" date="2020-02" db="EMBL/GenBank/DDBJ databases">
        <authorList>
            <person name="Kim Y.B."/>
            <person name="Roh S.W."/>
        </authorList>
    </citation>
    <scope>NUCLEOTIDE SEQUENCE [LARGE SCALE GENOMIC DNA]</scope>
    <source>
        <strain evidence="23 24">DSM 103574</strain>
    </source>
</reference>
<dbReference type="Proteomes" id="UP000466848">
    <property type="component" value="Chromosome"/>
</dbReference>
<keyword evidence="10" id="KW-0418">Kinase</keyword>
<dbReference type="PROSITE" id="PS50894">
    <property type="entry name" value="HPT"/>
    <property type="match status" value="1"/>
</dbReference>
<dbReference type="InterPro" id="IPR036641">
    <property type="entry name" value="HPT_dom_sf"/>
</dbReference>
<dbReference type="CDD" id="cd16922">
    <property type="entry name" value="HATPase_EvgS-ArcB-TorS-like"/>
    <property type="match status" value="1"/>
</dbReference>
<evidence type="ECO:0000256" key="14">
    <source>
        <dbReference type="ARBA" id="ARBA00023136"/>
    </source>
</evidence>
<protein>
    <recommendedName>
        <fullName evidence="16">Circadian input-output histidine kinase CikA</fullName>
        <ecNumber evidence="4">2.7.13.3</ecNumber>
    </recommendedName>
    <alternativeName>
        <fullName evidence="5">Stage 0 sporulation protein A homolog</fullName>
    </alternativeName>
</protein>